<dbReference type="EMBL" id="FO203427">
    <property type="protein sequence ID" value="CCH49620.1"/>
    <property type="molecule type" value="Genomic_DNA"/>
</dbReference>
<dbReference type="AlphaFoldDB" id="M1WMH6"/>
<evidence type="ECO:0000256" key="1">
    <source>
        <dbReference type="SAM" id="Phobius"/>
    </source>
</evidence>
<dbReference type="SUPFAM" id="SSF54637">
    <property type="entry name" value="Thioesterase/thiol ester dehydrase-isomerase"/>
    <property type="match status" value="1"/>
</dbReference>
<evidence type="ECO:0000259" key="2">
    <source>
        <dbReference type="Pfam" id="PF03061"/>
    </source>
</evidence>
<protein>
    <submittedName>
        <fullName evidence="3">Putative Thioesterase superfamily protein</fullName>
    </submittedName>
</protein>
<dbReference type="OrthoDB" id="5297685at2"/>
<dbReference type="GO" id="GO:0016790">
    <property type="term" value="F:thiolester hydrolase activity"/>
    <property type="evidence" value="ECO:0007669"/>
    <property type="project" value="UniProtKB-ARBA"/>
</dbReference>
<dbReference type="Proteomes" id="UP000011724">
    <property type="component" value="Chromosome"/>
</dbReference>
<dbReference type="STRING" id="1322246.BN4_12385"/>
<reference evidence="4" key="2">
    <citation type="journal article" date="2013" name="Stand. Genomic Sci.">
        <title>Complete genome sequence of Desulfocapsa sulfexigens, a marine deltaproteobacterium specialized in disproportionating inorganic sulfur compounds.</title>
        <authorList>
            <person name="Finster K.W."/>
            <person name="Kjeldsen K.U."/>
            <person name="Kube M."/>
            <person name="Reinhardt R."/>
            <person name="Mussmann M."/>
            <person name="Amann R."/>
            <person name="Schreiber L."/>
        </authorList>
    </citation>
    <scope>NUCLEOTIDE SEQUENCE [LARGE SCALE GENOMIC DNA]</scope>
    <source>
        <strain evidence="4">DSM 10523 / SB164P1</strain>
    </source>
</reference>
<dbReference type="KEGG" id="dpi:BN4_12385"/>
<keyword evidence="1" id="KW-1133">Transmembrane helix</keyword>
<proteinExistence type="predicted"/>
<dbReference type="Pfam" id="PF03061">
    <property type="entry name" value="4HBT"/>
    <property type="match status" value="1"/>
</dbReference>
<dbReference type="InterPro" id="IPR029069">
    <property type="entry name" value="HotDog_dom_sf"/>
</dbReference>
<keyword evidence="1" id="KW-0472">Membrane</keyword>
<reference evidence="3 4" key="1">
    <citation type="journal article" date="2013" name="PLoS ONE">
        <title>The first genomic and proteomic characterization of a deep-sea sulfate reducer: insights into the piezophilic lifestyle of Desulfovibrio piezophilus.</title>
        <authorList>
            <person name="Pradel N."/>
            <person name="Ji B."/>
            <person name="Gimenez G."/>
            <person name="Talla E."/>
            <person name="Lenoble P."/>
            <person name="Garel M."/>
            <person name="Tamburini C."/>
            <person name="Fourquet P."/>
            <person name="Lebrun R."/>
            <person name="Bertin P."/>
            <person name="Denis Y."/>
            <person name="Pophillat M."/>
            <person name="Barbe V."/>
            <person name="Ollivier B."/>
            <person name="Dolla A."/>
        </authorList>
    </citation>
    <scope>NUCLEOTIDE SEQUENCE [LARGE SCALE GENOMIC DNA]</scope>
    <source>
        <strain evidence="4">DSM 10523 / SB164P1</strain>
    </source>
</reference>
<keyword evidence="1" id="KW-0812">Transmembrane</keyword>
<evidence type="ECO:0000313" key="4">
    <source>
        <dbReference type="Proteomes" id="UP000011724"/>
    </source>
</evidence>
<dbReference type="BioCyc" id="DPIE1322246:BN4_RS11965-MONOMER"/>
<feature type="transmembrane region" description="Helical" evidence="1">
    <location>
        <begin position="67"/>
        <end position="88"/>
    </location>
</feature>
<organism evidence="3 4">
    <name type="scientific">Pseudodesulfovibrio piezophilus (strain DSM 21447 / JCM 15486 / C1TLV30)</name>
    <name type="common">Desulfovibrio piezophilus</name>
    <dbReference type="NCBI Taxonomy" id="1322246"/>
    <lineage>
        <taxon>Bacteria</taxon>
        <taxon>Pseudomonadati</taxon>
        <taxon>Thermodesulfobacteriota</taxon>
        <taxon>Desulfovibrionia</taxon>
        <taxon>Desulfovibrionales</taxon>
        <taxon>Desulfovibrionaceae</taxon>
    </lineage>
</organism>
<dbReference type="Gene3D" id="3.10.129.10">
    <property type="entry name" value="Hotdog Thioesterase"/>
    <property type="match status" value="1"/>
</dbReference>
<feature type="domain" description="Thioesterase" evidence="2">
    <location>
        <begin position="54"/>
        <end position="128"/>
    </location>
</feature>
<dbReference type="RefSeq" id="WP_015415663.1">
    <property type="nucleotide sequence ID" value="NC_020409.1"/>
</dbReference>
<evidence type="ECO:0000313" key="3">
    <source>
        <dbReference type="EMBL" id="CCH49620.1"/>
    </source>
</evidence>
<dbReference type="HOGENOM" id="CLU_089876_6_2_7"/>
<gene>
    <name evidence="3" type="ordered locus">BN4_12385</name>
</gene>
<sequence length="150" mass="17037">MRQTIPNPFEDGECFFCGPSNEDGLKLEFFYDAEREEVSCDYVPERRFQGQGTVFHGGMQMGLLDEAMWWAGYAVTGIMQAVTVGAKFRFLRPVFIGKPVRIFCKVKKFEGNSIKLAGWIENAEGRKCTAVRGEFRVIGDDRYAQVVRGE</sequence>
<dbReference type="InterPro" id="IPR006683">
    <property type="entry name" value="Thioestr_dom"/>
</dbReference>
<dbReference type="PATRIC" id="fig|879567.3.peg.2545"/>
<keyword evidence="4" id="KW-1185">Reference proteome</keyword>
<dbReference type="CDD" id="cd03443">
    <property type="entry name" value="PaaI_thioesterase"/>
    <property type="match status" value="1"/>
</dbReference>
<dbReference type="eggNOG" id="COG2050">
    <property type="taxonomic scope" value="Bacteria"/>
</dbReference>
<name>M1WMH6_PSEP2</name>
<accession>M1WMH6</accession>